<proteinExistence type="predicted"/>
<dbReference type="EMBL" id="WOET01000003">
    <property type="protein sequence ID" value="MUM71710.1"/>
    <property type="molecule type" value="Genomic_DNA"/>
</dbReference>
<dbReference type="RefSeq" id="WP_155851173.1">
    <property type="nucleotide sequence ID" value="NZ_WOES01000004.1"/>
</dbReference>
<dbReference type="AlphaFoldDB" id="A0AAJ3CXH6"/>
<comment type="caution">
    <text evidence="1">The sequence shown here is derived from an EMBL/GenBank/DDBJ whole genome shotgun (WGS) entry which is preliminary data.</text>
</comment>
<evidence type="ECO:0000313" key="1">
    <source>
        <dbReference type="EMBL" id="MUM71710.1"/>
    </source>
</evidence>
<name>A0AAJ3CXH6_ECOLX</name>
<evidence type="ECO:0000313" key="2">
    <source>
        <dbReference type="Proteomes" id="UP000490727"/>
    </source>
</evidence>
<reference evidence="1 2" key="1">
    <citation type="submission" date="2019-11" db="EMBL/GenBank/DDBJ databases">
        <title>Whole genome sequence analysis of environmental Escherichia coli from the feces of straw-necked ibis (Threskiornis spinicollis) nesting on inland wetlands.</title>
        <authorList>
            <person name="Wyrsch E.R."/>
            <person name="Roy Chowdhury P."/>
            <person name="Wallis L."/>
            <person name="Cummins M.L."/>
            <person name="Zingali T."/>
            <person name="Brandis K.J."/>
            <person name="Djordjevic S.P."/>
        </authorList>
    </citation>
    <scope>NUCLEOTIDE SEQUENCE [LARGE SCALE GENOMIC DNA]</scope>
    <source>
        <strain evidence="1 2">IBS12</strain>
    </source>
</reference>
<dbReference type="Proteomes" id="UP000490727">
    <property type="component" value="Unassembled WGS sequence"/>
</dbReference>
<organism evidence="1 2">
    <name type="scientific">Escherichia coli</name>
    <dbReference type="NCBI Taxonomy" id="562"/>
    <lineage>
        <taxon>Bacteria</taxon>
        <taxon>Pseudomonadati</taxon>
        <taxon>Pseudomonadota</taxon>
        <taxon>Gammaproteobacteria</taxon>
        <taxon>Enterobacterales</taxon>
        <taxon>Enterobacteriaceae</taxon>
        <taxon>Escherichia</taxon>
    </lineage>
</organism>
<protein>
    <submittedName>
        <fullName evidence="1">Uncharacterized protein</fullName>
    </submittedName>
</protein>
<gene>
    <name evidence="1" type="ORF">GNZ05_05960</name>
</gene>
<sequence length="104" mass="12320">MRKFNCIVRNDECSIMVSDLQSGSSLNFFEYRKSNNSFFWMVGIDIIAVPNLFDISEEDEFQYMIVHDDSLGLTLEEMKEVQRQMISYSSLPKYFVQNVYQIYV</sequence>
<accession>A0AAJ3CXH6</accession>